<keyword evidence="4" id="KW-0862">Zinc</keyword>
<sequence length="322" mass="36855">MDIKHEVATAPIPTPVAHPISENINEENKVENNEGQQATHKGKKSYIWTHFKQLLFSETNGEHKAKCKNGTLHGYMPKVGEEGEANKTCTKVNGYSLEDCRKAMAEFIILDEHLFKVVVGIGFRKMINRFEPRFTVPFRMTIYMSLTVHFVDDEWKLQKRILNFCLIENHKGKTIGREIETCLREWKIEKVFTITLDNASSNDGVITYFQRKLAARGGLVCGEKYLQMRCCAHVLNLIVNDGIKEQHASIESIRNAVRWFGEDCGGKKKVGSPTALDWQHARLFIDFLRIFYEITLCFSSSLHVTSNKCFHEIASIHSQLTS</sequence>
<dbReference type="RefSeq" id="XP_015965308.1">
    <property type="nucleotide sequence ID" value="XM_016109822.1"/>
</dbReference>
<gene>
    <name evidence="7" type="primary">LOC107489035</name>
</gene>
<dbReference type="InterPro" id="IPR052035">
    <property type="entry name" value="ZnF_BED_domain_contain"/>
</dbReference>
<proteinExistence type="predicted"/>
<evidence type="ECO:0000256" key="4">
    <source>
        <dbReference type="ARBA" id="ARBA00022833"/>
    </source>
</evidence>
<evidence type="ECO:0000256" key="5">
    <source>
        <dbReference type="ARBA" id="ARBA00023242"/>
    </source>
</evidence>
<evidence type="ECO:0000313" key="6">
    <source>
        <dbReference type="Proteomes" id="UP000515211"/>
    </source>
</evidence>
<reference evidence="7" key="2">
    <citation type="submission" date="2025-08" db="UniProtKB">
        <authorList>
            <consortium name="RefSeq"/>
        </authorList>
    </citation>
    <scope>IDENTIFICATION</scope>
    <source>
        <tissue evidence="7">Whole plant</tissue>
    </source>
</reference>
<dbReference type="PANTHER" id="PTHR46481:SF10">
    <property type="entry name" value="ZINC FINGER BED DOMAIN-CONTAINING PROTEIN 39"/>
    <property type="match status" value="1"/>
</dbReference>
<evidence type="ECO:0000256" key="3">
    <source>
        <dbReference type="ARBA" id="ARBA00022771"/>
    </source>
</evidence>
<keyword evidence="5" id="KW-0539">Nucleus</keyword>
<dbReference type="PANTHER" id="PTHR46481">
    <property type="entry name" value="ZINC FINGER BED DOMAIN-CONTAINING PROTEIN 4"/>
    <property type="match status" value="1"/>
</dbReference>
<evidence type="ECO:0000256" key="1">
    <source>
        <dbReference type="ARBA" id="ARBA00004123"/>
    </source>
</evidence>
<protein>
    <submittedName>
        <fullName evidence="7">Zinc finger BED domain-containing protein RICESLEEPER 2-like</fullName>
    </submittedName>
</protein>
<keyword evidence="6" id="KW-1185">Reference proteome</keyword>
<keyword evidence="3" id="KW-0863">Zinc-finger</keyword>
<dbReference type="AlphaFoldDB" id="A0A6P4DBA7"/>
<dbReference type="GeneID" id="107489035"/>
<reference evidence="6" key="1">
    <citation type="journal article" date="2016" name="Nat. Genet.">
        <title>The genome sequences of Arachis duranensis and Arachis ipaensis, the diploid ancestors of cultivated peanut.</title>
        <authorList>
            <person name="Bertioli D.J."/>
            <person name="Cannon S.B."/>
            <person name="Froenicke L."/>
            <person name="Huang G."/>
            <person name="Farmer A.D."/>
            <person name="Cannon E.K."/>
            <person name="Liu X."/>
            <person name="Gao D."/>
            <person name="Clevenger J."/>
            <person name="Dash S."/>
            <person name="Ren L."/>
            <person name="Moretzsohn M.C."/>
            <person name="Shirasawa K."/>
            <person name="Huang W."/>
            <person name="Vidigal B."/>
            <person name="Abernathy B."/>
            <person name="Chu Y."/>
            <person name="Niederhuth C.E."/>
            <person name="Umale P."/>
            <person name="Araujo A.C."/>
            <person name="Kozik A."/>
            <person name="Kim K.D."/>
            <person name="Burow M.D."/>
            <person name="Varshney R.K."/>
            <person name="Wang X."/>
            <person name="Zhang X."/>
            <person name="Barkley N."/>
            <person name="Guimaraes P.M."/>
            <person name="Isobe S."/>
            <person name="Guo B."/>
            <person name="Liao B."/>
            <person name="Stalker H.T."/>
            <person name="Schmitz R.J."/>
            <person name="Scheffler B.E."/>
            <person name="Leal-Bertioli S.C."/>
            <person name="Xun X."/>
            <person name="Jackson S.A."/>
            <person name="Michelmore R."/>
            <person name="Ozias-Akins P."/>
        </authorList>
    </citation>
    <scope>NUCLEOTIDE SEQUENCE [LARGE SCALE GENOMIC DNA]</scope>
    <source>
        <strain evidence="6">cv. V14167</strain>
    </source>
</reference>
<dbReference type="SUPFAM" id="SSF53098">
    <property type="entry name" value="Ribonuclease H-like"/>
    <property type="match status" value="1"/>
</dbReference>
<name>A0A6P4DBA7_ARADU</name>
<accession>A0A6P4DBA7</accession>
<evidence type="ECO:0000256" key="2">
    <source>
        <dbReference type="ARBA" id="ARBA00022723"/>
    </source>
</evidence>
<dbReference type="KEGG" id="adu:107489035"/>
<organism evidence="6 7">
    <name type="scientific">Arachis duranensis</name>
    <name type="common">Wild peanut</name>
    <dbReference type="NCBI Taxonomy" id="130453"/>
    <lineage>
        <taxon>Eukaryota</taxon>
        <taxon>Viridiplantae</taxon>
        <taxon>Streptophyta</taxon>
        <taxon>Embryophyta</taxon>
        <taxon>Tracheophyta</taxon>
        <taxon>Spermatophyta</taxon>
        <taxon>Magnoliopsida</taxon>
        <taxon>eudicotyledons</taxon>
        <taxon>Gunneridae</taxon>
        <taxon>Pentapetalae</taxon>
        <taxon>rosids</taxon>
        <taxon>fabids</taxon>
        <taxon>Fabales</taxon>
        <taxon>Fabaceae</taxon>
        <taxon>Papilionoideae</taxon>
        <taxon>50 kb inversion clade</taxon>
        <taxon>dalbergioids sensu lato</taxon>
        <taxon>Dalbergieae</taxon>
        <taxon>Pterocarpus clade</taxon>
        <taxon>Arachis</taxon>
    </lineage>
</organism>
<dbReference type="Proteomes" id="UP000515211">
    <property type="component" value="Chromosome 5"/>
</dbReference>
<keyword evidence="2" id="KW-0479">Metal-binding</keyword>
<evidence type="ECO:0000313" key="7">
    <source>
        <dbReference type="RefSeq" id="XP_015965308.1"/>
    </source>
</evidence>
<comment type="subcellular location">
    <subcellularLocation>
        <location evidence="1">Nucleus</location>
    </subcellularLocation>
</comment>
<dbReference type="InterPro" id="IPR012337">
    <property type="entry name" value="RNaseH-like_sf"/>
</dbReference>